<name>A0A177HTK1_9ACTN</name>
<accession>A0A177HTK1</accession>
<dbReference type="RefSeq" id="WP_067275710.1">
    <property type="nucleotide sequence ID" value="NZ_LOHS01000067.1"/>
</dbReference>
<reference evidence="1 2" key="1">
    <citation type="submission" date="2015-12" db="EMBL/GenBank/DDBJ databases">
        <title>Genome sequence of Streptomyces sp. G25.</title>
        <authorList>
            <person name="Poehlein A."/>
            <person name="Roettig A."/>
            <person name="Hiessl S."/>
            <person name="Hauschild P."/>
            <person name="Schauer J."/>
            <person name="Madkour M.H."/>
            <person name="Al-Ansari A.M."/>
            <person name="Almakishah N.H."/>
            <person name="Steinbuechel A."/>
            <person name="Daniel R."/>
        </authorList>
    </citation>
    <scope>NUCLEOTIDE SEQUENCE [LARGE SCALE GENOMIC DNA]</scope>
    <source>
        <strain evidence="2">G25(2015)</strain>
    </source>
</reference>
<dbReference type="PATRIC" id="fig|1716141.3.peg.2515"/>
<organism evidence="1 2">
    <name type="scientific">Streptomyces jeddahensis</name>
    <dbReference type="NCBI Taxonomy" id="1716141"/>
    <lineage>
        <taxon>Bacteria</taxon>
        <taxon>Bacillati</taxon>
        <taxon>Actinomycetota</taxon>
        <taxon>Actinomycetes</taxon>
        <taxon>Kitasatosporales</taxon>
        <taxon>Streptomycetaceae</taxon>
        <taxon>Streptomyces</taxon>
    </lineage>
</organism>
<sequence length="208" mass="23828">MADTHQVMLWWWASKPVARDVWRERENALPVGPRLRRRQAAPAVVYPEAVDLAEAMNQWEELRGKTGVAEDDWIAEVAARFGAPGIADSREREPFRYWLQLHPPQPGRKATSHSKPERRWAWLPTLHHQVGDRGPFRANSCLRWVFGRHLTSTTQLCLYCRGRELSCHWTPSPDCPQRSALVEVTRLGPLRNIAIDAPPPAVTPIQVR</sequence>
<protein>
    <submittedName>
        <fullName evidence="1">Uncharacterized protein</fullName>
    </submittedName>
</protein>
<gene>
    <name evidence="1" type="ORF">STSP_23820</name>
</gene>
<evidence type="ECO:0000313" key="1">
    <source>
        <dbReference type="EMBL" id="OAH14321.1"/>
    </source>
</evidence>
<dbReference type="Proteomes" id="UP000077381">
    <property type="component" value="Unassembled WGS sequence"/>
</dbReference>
<evidence type="ECO:0000313" key="2">
    <source>
        <dbReference type="Proteomes" id="UP000077381"/>
    </source>
</evidence>
<dbReference type="OrthoDB" id="4031662at2"/>
<keyword evidence="2" id="KW-1185">Reference proteome</keyword>
<comment type="caution">
    <text evidence="1">The sequence shown here is derived from an EMBL/GenBank/DDBJ whole genome shotgun (WGS) entry which is preliminary data.</text>
</comment>
<proteinExistence type="predicted"/>
<dbReference type="AlphaFoldDB" id="A0A177HTK1"/>
<dbReference type="EMBL" id="LOHS01000067">
    <property type="protein sequence ID" value="OAH14321.1"/>
    <property type="molecule type" value="Genomic_DNA"/>
</dbReference>